<keyword evidence="2" id="KW-1185">Reference proteome</keyword>
<dbReference type="AlphaFoldDB" id="A0A059XWP6"/>
<gene>
    <name evidence="1" type="ORF">MCFN_03085</name>
</gene>
<dbReference type="EMBL" id="CP007521">
    <property type="protein sequence ID" value="AIA29731.1"/>
    <property type="molecule type" value="Genomic_DNA"/>
</dbReference>
<sequence length="156" mass="17980">MKSKKNGDLLSNFNHTNYGPESLFASLLKEDKDFKKDVLSFMRLLPLNKTISAFDDTIFPDFKYDKTKQITLLNIEELQKIKANLYQFDCATKVMPKDIFKDISLQKSDLAHFLKNHIGDAQNIGEHNWGFESRFSNEDTVTLADSAEIVIKEVRI</sequence>
<evidence type="ECO:0000313" key="2">
    <source>
        <dbReference type="Proteomes" id="UP000027088"/>
    </source>
</evidence>
<proteinExistence type="predicted"/>
<name>A0A059XWP6_9BACT</name>
<evidence type="ECO:0000313" key="1">
    <source>
        <dbReference type="EMBL" id="AIA29731.1"/>
    </source>
</evidence>
<protein>
    <submittedName>
        <fullName evidence="1">Uncharacterized protein</fullName>
    </submittedName>
</protein>
<organism evidence="1 2">
    <name type="scientific">Mycoplasmopsis californica</name>
    <dbReference type="NCBI Taxonomy" id="2113"/>
    <lineage>
        <taxon>Bacteria</taxon>
        <taxon>Bacillati</taxon>
        <taxon>Mycoplasmatota</taxon>
        <taxon>Mycoplasmoidales</taxon>
        <taxon>Metamycoplasmataceae</taxon>
        <taxon>Mycoplasmopsis</taxon>
    </lineage>
</organism>
<dbReference type="RefSeq" id="WP_038562228.1">
    <property type="nucleotide sequence ID" value="NZ_CP007521.1"/>
</dbReference>
<accession>A0A059XWP6</accession>
<dbReference type="eggNOG" id="ENOG5030N66">
    <property type="taxonomic scope" value="Bacteria"/>
</dbReference>
<dbReference type="Proteomes" id="UP000027088">
    <property type="component" value="Chromosome"/>
</dbReference>
<reference evidence="1 2" key="1">
    <citation type="journal article" date="2014" name="Genome Announc.">
        <title>Complete Genome Sequence of the Bovine Mastitis Pathogen Mycoplasma californicum Strain ST-6T (ATCC 33461T).</title>
        <authorList>
            <person name="Calcutt M.J."/>
            <person name="Foecking M.F."/>
            <person name="Fox L.K."/>
        </authorList>
    </citation>
    <scope>NUCLEOTIDE SEQUENCE [LARGE SCALE GENOMIC DNA]</scope>
    <source>
        <strain evidence="1 2">ST-6</strain>
    </source>
</reference>
<dbReference type="KEGG" id="mcr:MCFN_03085"/>